<keyword evidence="3" id="KW-1003">Cell membrane</keyword>
<evidence type="ECO:0000256" key="10">
    <source>
        <dbReference type="SAM" id="SignalP"/>
    </source>
</evidence>
<feature type="transmembrane region" description="Helical" evidence="9">
    <location>
        <begin position="1184"/>
        <end position="1204"/>
    </location>
</feature>
<comment type="similarity">
    <text evidence="2">Belongs to the glutamate-gated ion channel (TC 1.A.10.1) family.</text>
</comment>
<dbReference type="PANTHER" id="PTHR42643:SF24">
    <property type="entry name" value="IONOTROPIC RECEPTOR 60A"/>
    <property type="match status" value="1"/>
</dbReference>
<reference evidence="12 13" key="1">
    <citation type="submission" date="2024-08" db="EMBL/GenBank/DDBJ databases">
        <authorList>
            <person name="Cucini C."/>
            <person name="Frati F."/>
        </authorList>
    </citation>
    <scope>NUCLEOTIDE SEQUENCE [LARGE SCALE GENOMIC DNA]</scope>
</reference>
<feature type="transmembrane region" description="Helical" evidence="9">
    <location>
        <begin position="401"/>
        <end position="418"/>
    </location>
</feature>
<evidence type="ECO:0000256" key="5">
    <source>
        <dbReference type="ARBA" id="ARBA00022989"/>
    </source>
</evidence>
<evidence type="ECO:0000256" key="9">
    <source>
        <dbReference type="SAM" id="Phobius"/>
    </source>
</evidence>
<feature type="transmembrane region" description="Helical" evidence="9">
    <location>
        <begin position="1022"/>
        <end position="1044"/>
    </location>
</feature>
<dbReference type="InterPro" id="IPR052192">
    <property type="entry name" value="Insect_Ionotropic_Sensory_Rcpt"/>
</dbReference>
<evidence type="ECO:0000256" key="4">
    <source>
        <dbReference type="ARBA" id="ARBA00022692"/>
    </source>
</evidence>
<dbReference type="Pfam" id="PF00060">
    <property type="entry name" value="Lig_chan"/>
    <property type="match status" value="1"/>
</dbReference>
<keyword evidence="7" id="KW-0675">Receptor</keyword>
<dbReference type="PANTHER" id="PTHR42643">
    <property type="entry name" value="IONOTROPIC RECEPTOR 20A-RELATED"/>
    <property type="match status" value="1"/>
</dbReference>
<dbReference type="InterPro" id="IPR001320">
    <property type="entry name" value="Iontro_rcpt_C"/>
</dbReference>
<keyword evidence="4 9" id="KW-0812">Transmembrane</keyword>
<dbReference type="Gene3D" id="3.40.190.10">
    <property type="entry name" value="Periplasmic binding protein-like II"/>
    <property type="match status" value="2"/>
</dbReference>
<dbReference type="Gene3D" id="1.10.287.70">
    <property type="match status" value="2"/>
</dbReference>
<keyword evidence="5 9" id="KW-1133">Transmembrane helix</keyword>
<evidence type="ECO:0000256" key="1">
    <source>
        <dbReference type="ARBA" id="ARBA00004651"/>
    </source>
</evidence>
<feature type="domain" description="Ionotropic glutamate receptor C-terminal" evidence="11">
    <location>
        <begin position="924"/>
        <end position="1195"/>
    </location>
</feature>
<feature type="transmembrane region" description="Helical" evidence="9">
    <location>
        <begin position="981"/>
        <end position="1002"/>
    </location>
</feature>
<sequence>MKFLILIRLWILHLIFSFRRHFIVATELEAIVNHSFLNCSLIFISLSGGSNTPTAQLNSHLSLVSFQQEKYIIGLEGNISSTNKNYDGAVDLHKNRDKCTCAFISLIGFENQPYKNLVNLYSFVKSLEGFIKSDEDYFVFQSDGSFNLDWMLINEPFAIGIKYKLVVESGDMAYKTACFYCNMGQPSIHKFHIKIGETRHKIKDLYPDFLENFHQKTIQVSSASLATSVTELKKTGPGRWENVRGIFGTALEHLSARYNFSFRYFPSIGGGGTGLRLENGTWIGAVGDVIAGRADIGNAVAKIYTRYMYVGYTFPVAYGWMTFTTGLPQRNYSWQAIYWPFTPMMWLCIFLTLILTYFTYSILLTITSQLVPASSIIMYISQILLLQGVSNPETRPLSSTRTFIAFWLLFALLISSTYQSKLVSTLAFPITGKLPKTFKELANTPPTFGIFLHYARGAAYSMIKTNTNPDIHRIFTRLKLEENDVKCFQRVIGTPAACVSFNTEVHHALYQNLSDNFGRTPIVTSQDTTGLLAAGFVLKKRALFRLKFDKVLIWAMDMGLSEQWWQIDYRFLRRRRHLWKKGLNKLEQFDSGKETEDENLKTLKIETEIAHILSDSFRDCSLLLITASGNVAHLTDQLYVLANLESLEHDKYLIGFRGNFSKANNIYDGEVDLHKNRGNCTCALISMLGFQNLPNWSLVDLYSFVKSLDGIIKSDEDYFIFYSNESSTLDSLLTSEPFALGIKYKLVISSGNSAYKTTCFYCNMGRPSIHEWETSRKEMVRNIAALYPDFLGNFHGKNFRVSASSLATSFTEQQKIGPTTWKNIRGIFGTGLLHLSVKYNFSCTFFPSTGGGGSGLKLENGTWIGVVGDVISGRADVGSAAAKIYERNLYVGYTFPVCYVWLTFTTGLPQRRYSWEAIYWPFSLMLWLCVLLTLFLVYFAYSKLLILTDQRISTSTKLLYILKTMMFQSSKIPEKRALSSIRTFIAFWLLYALLISTIYQSKLVSTLAFPIMSELPKTFKELANTPLTVGIFLHYAWGAAYSILKTNTNPDIHRIFMRMKLEENDANCFKRIIGTTDACVSWNTAVNFVLHQNLSDSVGQVPLVTTHDTTGLFAAGYVLKKRALFRLKFDKILTWAMDMGLTEAWWQMDYRFLRRRRRLWEQSLNTPKIIDSVKEDKRLSMKPLIGTFYVLLAGLLAAVTCFAIEKVWELKCRITVASRLPLVLIGLI</sequence>
<evidence type="ECO:0000256" key="7">
    <source>
        <dbReference type="ARBA" id="ARBA00023170"/>
    </source>
</evidence>
<dbReference type="Proteomes" id="UP001642540">
    <property type="component" value="Unassembled WGS sequence"/>
</dbReference>
<feature type="transmembrane region" description="Helical" evidence="9">
    <location>
        <begin position="889"/>
        <end position="906"/>
    </location>
</feature>
<feature type="transmembrane region" description="Helical" evidence="9">
    <location>
        <begin position="918"/>
        <end position="941"/>
    </location>
</feature>
<keyword evidence="6 9" id="KW-0472">Membrane</keyword>
<feature type="transmembrane region" description="Helical" evidence="9">
    <location>
        <begin position="337"/>
        <end position="358"/>
    </location>
</feature>
<gene>
    <name evidence="12" type="ORF">ODALV1_LOCUS9711</name>
</gene>
<dbReference type="EMBL" id="CAXLJM020000030">
    <property type="protein sequence ID" value="CAL8097695.1"/>
    <property type="molecule type" value="Genomic_DNA"/>
</dbReference>
<evidence type="ECO:0000256" key="3">
    <source>
        <dbReference type="ARBA" id="ARBA00022475"/>
    </source>
</evidence>
<accession>A0ABP1QC95</accession>
<feature type="signal peptide" evidence="10">
    <location>
        <begin position="1"/>
        <end position="25"/>
    </location>
</feature>
<comment type="caution">
    <text evidence="12">The sequence shown here is derived from an EMBL/GenBank/DDBJ whole genome shotgun (WGS) entry which is preliminary data.</text>
</comment>
<evidence type="ECO:0000256" key="8">
    <source>
        <dbReference type="ARBA" id="ARBA00023180"/>
    </source>
</evidence>
<proteinExistence type="inferred from homology"/>
<dbReference type="SUPFAM" id="SSF53850">
    <property type="entry name" value="Periplasmic binding protein-like II"/>
    <property type="match status" value="1"/>
</dbReference>
<evidence type="ECO:0000313" key="12">
    <source>
        <dbReference type="EMBL" id="CAL8097695.1"/>
    </source>
</evidence>
<keyword evidence="10" id="KW-0732">Signal</keyword>
<protein>
    <recommendedName>
        <fullName evidence="11">Ionotropic glutamate receptor C-terminal domain-containing protein</fullName>
    </recommendedName>
</protein>
<feature type="transmembrane region" description="Helical" evidence="9">
    <location>
        <begin position="370"/>
        <end position="389"/>
    </location>
</feature>
<comment type="subcellular location">
    <subcellularLocation>
        <location evidence="1">Cell membrane</location>
        <topology evidence="1">Multi-pass membrane protein</topology>
    </subcellularLocation>
</comment>
<keyword evidence="13" id="KW-1185">Reference proteome</keyword>
<feature type="chain" id="PRO_5047437501" description="Ionotropic glutamate receptor C-terminal domain-containing protein" evidence="10">
    <location>
        <begin position="26"/>
        <end position="1228"/>
    </location>
</feature>
<evidence type="ECO:0000313" key="13">
    <source>
        <dbReference type="Proteomes" id="UP001642540"/>
    </source>
</evidence>
<name>A0ABP1QC95_9HEXA</name>
<keyword evidence="8" id="KW-0325">Glycoprotein</keyword>
<evidence type="ECO:0000256" key="6">
    <source>
        <dbReference type="ARBA" id="ARBA00023136"/>
    </source>
</evidence>
<organism evidence="12 13">
    <name type="scientific">Orchesella dallaii</name>
    <dbReference type="NCBI Taxonomy" id="48710"/>
    <lineage>
        <taxon>Eukaryota</taxon>
        <taxon>Metazoa</taxon>
        <taxon>Ecdysozoa</taxon>
        <taxon>Arthropoda</taxon>
        <taxon>Hexapoda</taxon>
        <taxon>Collembola</taxon>
        <taxon>Entomobryomorpha</taxon>
        <taxon>Entomobryoidea</taxon>
        <taxon>Orchesellidae</taxon>
        <taxon>Orchesellinae</taxon>
        <taxon>Orchesella</taxon>
    </lineage>
</organism>
<evidence type="ECO:0000259" key="11">
    <source>
        <dbReference type="Pfam" id="PF00060"/>
    </source>
</evidence>
<evidence type="ECO:0000256" key="2">
    <source>
        <dbReference type="ARBA" id="ARBA00008685"/>
    </source>
</evidence>